<proteinExistence type="predicted"/>
<dbReference type="Proteomes" id="UP000242414">
    <property type="component" value="Unassembled WGS sequence"/>
</dbReference>
<evidence type="ECO:0000313" key="1">
    <source>
        <dbReference type="EMBL" id="ORE00970.1"/>
    </source>
</evidence>
<dbReference type="AlphaFoldDB" id="A0A1X0QMI9"/>
<sequence>MNRVIGHSPSAYCRYKTHLIALIFAIKGFLSVDIEKEFSCSDESPFLKIESKFWAKDCLLISQSSIDKLLSRSPL</sequence>
<dbReference type="OrthoDB" id="2273539at2759"/>
<feature type="non-terminal residue" evidence="1">
    <location>
        <position position="75"/>
    </location>
</feature>
<dbReference type="VEuPathDB" id="FungiDB:BCV72DRAFT_299952"/>
<protein>
    <submittedName>
        <fullName evidence="1">Uncharacterized protein</fullName>
    </submittedName>
</protein>
<accession>A0A1X0QMI9</accession>
<dbReference type="EMBL" id="KV922209">
    <property type="protein sequence ID" value="ORE00970.1"/>
    <property type="molecule type" value="Genomic_DNA"/>
</dbReference>
<reference evidence="1" key="1">
    <citation type="journal article" date="2016" name="Proc. Natl. Acad. Sci. U.S.A.">
        <title>Lipid metabolic changes in an early divergent fungus govern the establishment of a mutualistic symbiosis with endobacteria.</title>
        <authorList>
            <person name="Lastovetsky O.A."/>
            <person name="Gaspar M.L."/>
            <person name="Mondo S.J."/>
            <person name="LaButti K.M."/>
            <person name="Sandor L."/>
            <person name="Grigoriev I.V."/>
            <person name="Henry S.A."/>
            <person name="Pawlowska T.E."/>
        </authorList>
    </citation>
    <scope>NUCLEOTIDE SEQUENCE [LARGE SCALE GENOMIC DNA]</scope>
    <source>
        <strain evidence="1">ATCC 52814</strain>
    </source>
</reference>
<name>A0A1X0QMI9_RHIZD</name>
<organism evidence="1">
    <name type="scientific">Rhizopus microsporus var. microsporus</name>
    <dbReference type="NCBI Taxonomy" id="86635"/>
    <lineage>
        <taxon>Eukaryota</taxon>
        <taxon>Fungi</taxon>
        <taxon>Fungi incertae sedis</taxon>
        <taxon>Mucoromycota</taxon>
        <taxon>Mucoromycotina</taxon>
        <taxon>Mucoromycetes</taxon>
        <taxon>Mucorales</taxon>
        <taxon>Mucorineae</taxon>
        <taxon>Rhizopodaceae</taxon>
        <taxon>Rhizopus</taxon>
    </lineage>
</organism>
<gene>
    <name evidence="1" type="ORF">BCV72DRAFT_299952</name>
</gene>